<evidence type="ECO:0000256" key="1">
    <source>
        <dbReference type="SAM" id="Phobius"/>
    </source>
</evidence>
<dbReference type="AlphaFoldDB" id="A0A3M6T6V9"/>
<feature type="non-terminal residue" evidence="2">
    <location>
        <position position="106"/>
    </location>
</feature>
<evidence type="ECO:0008006" key="4">
    <source>
        <dbReference type="Google" id="ProtNLM"/>
    </source>
</evidence>
<gene>
    <name evidence="2" type="ORF">pdam_00010676</name>
</gene>
<organism evidence="2 3">
    <name type="scientific">Pocillopora damicornis</name>
    <name type="common">Cauliflower coral</name>
    <name type="synonym">Millepora damicornis</name>
    <dbReference type="NCBI Taxonomy" id="46731"/>
    <lineage>
        <taxon>Eukaryota</taxon>
        <taxon>Metazoa</taxon>
        <taxon>Cnidaria</taxon>
        <taxon>Anthozoa</taxon>
        <taxon>Hexacorallia</taxon>
        <taxon>Scleractinia</taxon>
        <taxon>Astrocoeniina</taxon>
        <taxon>Pocilloporidae</taxon>
        <taxon>Pocillopora</taxon>
    </lineage>
</organism>
<dbReference type="Gene3D" id="1.20.1070.10">
    <property type="entry name" value="Rhodopsin 7-helix transmembrane proteins"/>
    <property type="match status" value="1"/>
</dbReference>
<evidence type="ECO:0000313" key="2">
    <source>
        <dbReference type="EMBL" id="RMX37165.1"/>
    </source>
</evidence>
<comment type="caution">
    <text evidence="2">The sequence shown here is derived from an EMBL/GenBank/DDBJ whole genome shotgun (WGS) entry which is preliminary data.</text>
</comment>
<proteinExistence type="predicted"/>
<dbReference type="EMBL" id="RCHS01004182">
    <property type="protein sequence ID" value="RMX37165.1"/>
    <property type="molecule type" value="Genomic_DNA"/>
</dbReference>
<keyword evidence="3" id="KW-1185">Reference proteome</keyword>
<evidence type="ECO:0000313" key="3">
    <source>
        <dbReference type="Proteomes" id="UP000275408"/>
    </source>
</evidence>
<sequence>KEASLDNSIGVDIIDRLYCNESWQRIPPYVEPKDLHSTFIANSIFNNFLTYPTITLNIVTMCAIKKISTMEATLKTLLLSLVVSDVGVGLVNQPFFLVKWLQMNDL</sequence>
<dbReference type="OrthoDB" id="10042731at2759"/>
<dbReference type="Proteomes" id="UP000275408">
    <property type="component" value="Unassembled WGS sequence"/>
</dbReference>
<feature type="transmembrane region" description="Helical" evidence="1">
    <location>
        <begin position="76"/>
        <end position="96"/>
    </location>
</feature>
<keyword evidence="1" id="KW-0472">Membrane</keyword>
<accession>A0A3M6T6V9</accession>
<reference evidence="2 3" key="1">
    <citation type="journal article" date="2018" name="Sci. Rep.">
        <title>Comparative analysis of the Pocillopora damicornis genome highlights role of immune system in coral evolution.</title>
        <authorList>
            <person name="Cunning R."/>
            <person name="Bay R.A."/>
            <person name="Gillette P."/>
            <person name="Baker A.C."/>
            <person name="Traylor-Knowles N."/>
        </authorList>
    </citation>
    <scope>NUCLEOTIDE SEQUENCE [LARGE SCALE GENOMIC DNA]</scope>
    <source>
        <strain evidence="2">RSMAS</strain>
        <tissue evidence="2">Whole animal</tissue>
    </source>
</reference>
<feature type="transmembrane region" description="Helical" evidence="1">
    <location>
        <begin position="44"/>
        <end position="64"/>
    </location>
</feature>
<name>A0A3M6T6V9_POCDA</name>
<protein>
    <recommendedName>
        <fullName evidence="4">G-protein coupled receptors family 1 profile domain-containing protein</fullName>
    </recommendedName>
</protein>
<keyword evidence="1" id="KW-0812">Transmembrane</keyword>
<feature type="non-terminal residue" evidence="2">
    <location>
        <position position="1"/>
    </location>
</feature>
<keyword evidence="1" id="KW-1133">Transmembrane helix</keyword>